<keyword evidence="2" id="KW-1185">Reference proteome</keyword>
<dbReference type="AlphaFoldDB" id="A0A8X6PVN3"/>
<dbReference type="PANTHER" id="PTHR11552">
    <property type="entry name" value="GLUCOSE-METHANOL-CHOLINE GMC OXIDOREDUCTASE"/>
    <property type="match status" value="1"/>
</dbReference>
<dbReference type="EMBL" id="BMAW01023605">
    <property type="protein sequence ID" value="GFT83538.1"/>
    <property type="molecule type" value="Genomic_DNA"/>
</dbReference>
<dbReference type="InterPro" id="IPR012132">
    <property type="entry name" value="GMC_OxRdtase"/>
</dbReference>
<protein>
    <submittedName>
        <fullName evidence="1">Glucose dehydrogenase</fullName>
    </submittedName>
</protein>
<reference evidence="1" key="1">
    <citation type="submission" date="2020-08" db="EMBL/GenBank/DDBJ databases">
        <title>Multicomponent nature underlies the extraordinary mechanical properties of spider dragline silk.</title>
        <authorList>
            <person name="Kono N."/>
            <person name="Nakamura H."/>
            <person name="Mori M."/>
            <person name="Yoshida Y."/>
            <person name="Ohtoshi R."/>
            <person name="Malay A.D."/>
            <person name="Moran D.A.P."/>
            <person name="Tomita M."/>
            <person name="Numata K."/>
            <person name="Arakawa K."/>
        </authorList>
    </citation>
    <scope>NUCLEOTIDE SEQUENCE</scope>
</reference>
<comment type="caution">
    <text evidence="1">The sequence shown here is derived from an EMBL/GenBank/DDBJ whole genome shotgun (WGS) entry which is preliminary data.</text>
</comment>
<dbReference type="PANTHER" id="PTHR11552:SF147">
    <property type="entry name" value="CHOLINE DEHYDROGENASE, MITOCHONDRIAL"/>
    <property type="match status" value="1"/>
</dbReference>
<evidence type="ECO:0000313" key="1">
    <source>
        <dbReference type="EMBL" id="GFT83538.1"/>
    </source>
</evidence>
<dbReference type="GO" id="GO:0050660">
    <property type="term" value="F:flavin adenine dinucleotide binding"/>
    <property type="evidence" value="ECO:0007669"/>
    <property type="project" value="InterPro"/>
</dbReference>
<dbReference type="Proteomes" id="UP000887013">
    <property type="component" value="Unassembled WGS sequence"/>
</dbReference>
<dbReference type="GO" id="GO:0016491">
    <property type="term" value="F:oxidoreductase activity"/>
    <property type="evidence" value="ECO:0007669"/>
    <property type="project" value="TreeGrafter"/>
</dbReference>
<dbReference type="Gene3D" id="3.30.560.10">
    <property type="entry name" value="Glucose Oxidase, domain 3"/>
    <property type="match status" value="1"/>
</dbReference>
<organism evidence="1 2">
    <name type="scientific">Nephila pilipes</name>
    <name type="common">Giant wood spider</name>
    <name type="synonym">Nephila maculata</name>
    <dbReference type="NCBI Taxonomy" id="299642"/>
    <lineage>
        <taxon>Eukaryota</taxon>
        <taxon>Metazoa</taxon>
        <taxon>Ecdysozoa</taxon>
        <taxon>Arthropoda</taxon>
        <taxon>Chelicerata</taxon>
        <taxon>Arachnida</taxon>
        <taxon>Araneae</taxon>
        <taxon>Araneomorphae</taxon>
        <taxon>Entelegynae</taxon>
        <taxon>Araneoidea</taxon>
        <taxon>Nephilidae</taxon>
        <taxon>Nephila</taxon>
    </lineage>
</organism>
<sequence length="100" mass="10943">IPVKADLPVGKNLQDHASSLVTFELNYDISTFGEKQVDKSNILEYVTSKSGPLASATGVNTLAFLKQKNHTGPEDLPDIELYFLEGAVPLLQTQMNLKPE</sequence>
<dbReference type="OrthoDB" id="6436166at2759"/>
<evidence type="ECO:0000313" key="2">
    <source>
        <dbReference type="Proteomes" id="UP000887013"/>
    </source>
</evidence>
<feature type="non-terminal residue" evidence="1">
    <location>
        <position position="100"/>
    </location>
</feature>
<accession>A0A8X6PVN3</accession>
<dbReference type="SUPFAM" id="SSF54373">
    <property type="entry name" value="FAD-linked reductases, C-terminal domain"/>
    <property type="match status" value="1"/>
</dbReference>
<name>A0A8X6PVN3_NEPPI</name>
<feature type="non-terminal residue" evidence="1">
    <location>
        <position position="1"/>
    </location>
</feature>
<proteinExistence type="predicted"/>
<gene>
    <name evidence="1" type="primary">X975_13931</name>
    <name evidence="1" type="ORF">NPIL_630681</name>
</gene>